<sequence>MKHLILKSFVASQVLLFGAADAFSQESTNPNVIFILADDLGYGDVGYLGQSKFPTPNIDKLVSKGVVFTQHYSGSTVCAPSRSALLTGFHTGHTPIRGNAEVRPEGQKPIPSSSFTMGELFQKHGYYTGVFGKWGLGYPGSEGVPSKQGFDYFYGYNCQRMAHNYFPEYLWENNHKVELKGNLNNQTNDYAVDLIHDKAIDFIREHKNEPFFMYYATPLPHAELFMPEKYIDPFKGKYLPEKKYKGVDSGPMLKQGGYRSQNNCHATFAAMVTLLDKQVGDIMAEVKRQGLEKNTIIVFTSDNGPHMEGGADPRYFDSNGPFKGFKRDLYEGGIHVPMAIVWEGKIAKGSSSDHLSAFWDYMPTFAELLDDDTDISYDGVSMLPSILDKGRQKNHDLLYWEFHGVNGRIACRKGKWKLVIYDVTKAKDSKIFLYNLKSDPYEKTDLAASHPSIVKRMLKEVKASHTNSKLFPMNSIYF</sequence>
<keyword evidence="2" id="KW-1185">Reference proteome</keyword>
<dbReference type="Proteomes" id="UP000826212">
    <property type="component" value="Chromosome"/>
</dbReference>
<dbReference type="EMBL" id="CP081303">
    <property type="protein sequence ID" value="QZE13687.1"/>
    <property type="molecule type" value="Genomic_DNA"/>
</dbReference>
<organism evidence="1 2">
    <name type="scientific">Halosquirtibacter laminarini</name>
    <dbReference type="NCBI Taxonomy" id="3374600"/>
    <lineage>
        <taxon>Bacteria</taxon>
        <taxon>Pseudomonadati</taxon>
        <taxon>Bacteroidota</taxon>
        <taxon>Bacteroidia</taxon>
        <taxon>Marinilabiliales</taxon>
        <taxon>Prolixibacteraceae</taxon>
        <taxon>Halosquirtibacter</taxon>
    </lineage>
</organism>
<gene>
    <name evidence="1" type="ORF">K4L44_14115</name>
</gene>
<protein>
    <submittedName>
        <fullName evidence="1">Arylsulfatase</fullName>
    </submittedName>
</protein>
<reference evidence="1" key="1">
    <citation type="submission" date="2021-08" db="EMBL/GenBank/DDBJ databases">
        <title>Novel anaerobic bacterium isolated from sea squirt in East Sea, Republic of Korea.</title>
        <authorList>
            <person name="Nguyen T.H."/>
            <person name="Li Z."/>
            <person name="Lee Y.-J."/>
            <person name="Ko J."/>
            <person name="Kim S.-G."/>
        </authorList>
    </citation>
    <scope>NUCLEOTIDE SEQUENCE</scope>
    <source>
        <strain evidence="1">KCTC 25031</strain>
    </source>
</reference>
<evidence type="ECO:0000313" key="1">
    <source>
        <dbReference type="EMBL" id="QZE13687.1"/>
    </source>
</evidence>
<name>A0AC61NDP6_9BACT</name>
<accession>A0AC61NDP6</accession>
<evidence type="ECO:0000313" key="2">
    <source>
        <dbReference type="Proteomes" id="UP000826212"/>
    </source>
</evidence>
<proteinExistence type="predicted"/>